<gene>
    <name evidence="2" type="ORF">DI586_05575</name>
</gene>
<proteinExistence type="predicted"/>
<evidence type="ECO:0000313" key="2">
    <source>
        <dbReference type="EMBL" id="PZP55833.1"/>
    </source>
</evidence>
<feature type="signal peptide" evidence="1">
    <location>
        <begin position="1"/>
        <end position="28"/>
    </location>
</feature>
<dbReference type="InterPro" id="IPR025975">
    <property type="entry name" value="Polysacc_lyase"/>
</dbReference>
<dbReference type="Proteomes" id="UP000249739">
    <property type="component" value="Unassembled WGS sequence"/>
</dbReference>
<dbReference type="Pfam" id="PF14099">
    <property type="entry name" value="Polysacc_lyase"/>
    <property type="match status" value="1"/>
</dbReference>
<dbReference type="AlphaFoldDB" id="A0A2W5FLG9"/>
<keyword evidence="1" id="KW-0732">Signal</keyword>
<dbReference type="EMBL" id="QFOT01000048">
    <property type="protein sequence ID" value="PZP55833.1"/>
    <property type="molecule type" value="Genomic_DNA"/>
</dbReference>
<evidence type="ECO:0000256" key="1">
    <source>
        <dbReference type="SAM" id="SignalP"/>
    </source>
</evidence>
<protein>
    <recommendedName>
        <fullName evidence="4">Polysaccharide lyase family 7 protein</fullName>
    </recommendedName>
</protein>
<feature type="chain" id="PRO_5015967998" description="Polysaccharide lyase family 7 protein" evidence="1">
    <location>
        <begin position="29"/>
        <end position="259"/>
    </location>
</feature>
<evidence type="ECO:0000313" key="3">
    <source>
        <dbReference type="Proteomes" id="UP000249739"/>
    </source>
</evidence>
<dbReference type="Gene3D" id="2.60.120.200">
    <property type="match status" value="1"/>
</dbReference>
<comment type="caution">
    <text evidence="2">The sequence shown here is derived from an EMBL/GenBank/DDBJ whole genome shotgun (WGS) entry which is preliminary data.</text>
</comment>
<organism evidence="2 3">
    <name type="scientific">Micavibrio aeruginosavorus</name>
    <dbReference type="NCBI Taxonomy" id="349221"/>
    <lineage>
        <taxon>Bacteria</taxon>
        <taxon>Pseudomonadati</taxon>
        <taxon>Bdellovibrionota</taxon>
        <taxon>Bdellovibrionia</taxon>
        <taxon>Bdellovibrionales</taxon>
        <taxon>Pseudobdellovibrionaceae</taxon>
        <taxon>Micavibrio</taxon>
    </lineage>
</organism>
<reference evidence="2 3" key="1">
    <citation type="submission" date="2017-08" db="EMBL/GenBank/DDBJ databases">
        <title>Infants hospitalized years apart are colonized by the same room-sourced microbial strains.</title>
        <authorList>
            <person name="Brooks B."/>
            <person name="Olm M.R."/>
            <person name="Firek B.A."/>
            <person name="Baker R."/>
            <person name="Thomas B.C."/>
            <person name="Morowitz M.J."/>
            <person name="Banfield J.F."/>
        </authorList>
    </citation>
    <scope>NUCLEOTIDE SEQUENCE [LARGE SCALE GENOMIC DNA]</scope>
    <source>
        <strain evidence="2">S2_006_000_R2_64</strain>
    </source>
</reference>
<evidence type="ECO:0008006" key="4">
    <source>
        <dbReference type="Google" id="ProtNLM"/>
    </source>
</evidence>
<sequence length="259" mass="29489">MFGKIMLRFFNLSIFLLLVFSFSGMALAGQDPVVKAKLARFFGVDADRIWLECSQDSFSLDEEDGQSVLNVCLREKDRKQRCEISVHRLSLAPVVNHISFEFKHIDATRRSRWETLMQIHSFPDKGEKWRCPVAPLEIINGTLRMMSRWDSSPMSQPVGYSCAGAGSTVSTREFIKDIPLIPGKWQKVDLATKLSYKDDGTIRLKIDNKDSGLITGPNRYNDEKLPFVKFGIYKPTGWEKGHVSTCTRYRNVKIVSGDN</sequence>
<name>A0A2W5FLG9_9BACT</name>
<accession>A0A2W5FLG9</accession>